<dbReference type="Proteomes" id="UP000410492">
    <property type="component" value="Unassembled WGS sequence"/>
</dbReference>
<dbReference type="OrthoDB" id="10038642at2759"/>
<gene>
    <name evidence="1" type="ORF">CALMAC_LOCUS18964</name>
</gene>
<evidence type="ECO:0000313" key="1">
    <source>
        <dbReference type="EMBL" id="VEN61597.1"/>
    </source>
</evidence>
<dbReference type="EMBL" id="CAACVG010013261">
    <property type="protein sequence ID" value="VEN61597.1"/>
    <property type="molecule type" value="Genomic_DNA"/>
</dbReference>
<name>A0A653DP71_CALMS</name>
<protein>
    <submittedName>
        <fullName evidence="1">Uncharacterized protein</fullName>
    </submittedName>
</protein>
<sequence length="95" mass="10993">MLTVTSSLTRDSSRLRNDLIAASPIGFYNFKRECPLGKSDHPLEVLQRWGSGRLILKYTVLSTNGELWKYSRDLRNEKWYEGARSLRGNVYEDPV</sequence>
<dbReference type="AlphaFoldDB" id="A0A653DP71"/>
<proteinExistence type="predicted"/>
<evidence type="ECO:0000313" key="2">
    <source>
        <dbReference type="Proteomes" id="UP000410492"/>
    </source>
</evidence>
<keyword evidence="2" id="KW-1185">Reference proteome</keyword>
<accession>A0A653DP71</accession>
<organism evidence="1 2">
    <name type="scientific">Callosobruchus maculatus</name>
    <name type="common">Southern cowpea weevil</name>
    <name type="synonym">Pulse bruchid</name>
    <dbReference type="NCBI Taxonomy" id="64391"/>
    <lineage>
        <taxon>Eukaryota</taxon>
        <taxon>Metazoa</taxon>
        <taxon>Ecdysozoa</taxon>
        <taxon>Arthropoda</taxon>
        <taxon>Hexapoda</taxon>
        <taxon>Insecta</taxon>
        <taxon>Pterygota</taxon>
        <taxon>Neoptera</taxon>
        <taxon>Endopterygota</taxon>
        <taxon>Coleoptera</taxon>
        <taxon>Polyphaga</taxon>
        <taxon>Cucujiformia</taxon>
        <taxon>Chrysomeloidea</taxon>
        <taxon>Chrysomelidae</taxon>
        <taxon>Bruchinae</taxon>
        <taxon>Bruchini</taxon>
        <taxon>Callosobruchus</taxon>
    </lineage>
</organism>
<reference evidence="1 2" key="1">
    <citation type="submission" date="2019-01" db="EMBL/GenBank/DDBJ databases">
        <authorList>
            <person name="Sayadi A."/>
        </authorList>
    </citation>
    <scope>NUCLEOTIDE SEQUENCE [LARGE SCALE GENOMIC DNA]</scope>
</reference>